<dbReference type="Proteomes" id="UP001472677">
    <property type="component" value="Unassembled WGS sequence"/>
</dbReference>
<sequence length="84" mass="9433">MVSRSFRSLSFRRSNQLRSRSQVHFSTPSAALNVLAAARRCAKTVSDDNPALRCAWIAKSSTMFHGLPCFHVERAGKRLKEPKT</sequence>
<comment type="caution">
    <text evidence="1">The sequence shown here is derived from an EMBL/GenBank/DDBJ whole genome shotgun (WGS) entry which is preliminary data.</text>
</comment>
<organism evidence="1 2">
    <name type="scientific">Hibiscus sabdariffa</name>
    <name type="common">roselle</name>
    <dbReference type="NCBI Taxonomy" id="183260"/>
    <lineage>
        <taxon>Eukaryota</taxon>
        <taxon>Viridiplantae</taxon>
        <taxon>Streptophyta</taxon>
        <taxon>Embryophyta</taxon>
        <taxon>Tracheophyta</taxon>
        <taxon>Spermatophyta</taxon>
        <taxon>Magnoliopsida</taxon>
        <taxon>eudicotyledons</taxon>
        <taxon>Gunneridae</taxon>
        <taxon>Pentapetalae</taxon>
        <taxon>rosids</taxon>
        <taxon>malvids</taxon>
        <taxon>Malvales</taxon>
        <taxon>Malvaceae</taxon>
        <taxon>Malvoideae</taxon>
        <taxon>Hibiscus</taxon>
    </lineage>
</organism>
<dbReference type="EMBL" id="JBBPBM010000008">
    <property type="protein sequence ID" value="KAK8572018.1"/>
    <property type="molecule type" value="Genomic_DNA"/>
</dbReference>
<evidence type="ECO:0000313" key="1">
    <source>
        <dbReference type="EMBL" id="KAK8572018.1"/>
    </source>
</evidence>
<name>A0ABR2F4S2_9ROSI</name>
<accession>A0ABR2F4S2</accession>
<keyword evidence="2" id="KW-1185">Reference proteome</keyword>
<reference evidence="1 2" key="1">
    <citation type="journal article" date="2024" name="G3 (Bethesda)">
        <title>Genome assembly of Hibiscus sabdariffa L. provides insights into metabolisms of medicinal natural products.</title>
        <authorList>
            <person name="Kim T."/>
        </authorList>
    </citation>
    <scope>NUCLEOTIDE SEQUENCE [LARGE SCALE GENOMIC DNA]</scope>
    <source>
        <strain evidence="1">TK-2024</strain>
        <tissue evidence="1">Old leaves</tissue>
    </source>
</reference>
<evidence type="ECO:0000313" key="2">
    <source>
        <dbReference type="Proteomes" id="UP001472677"/>
    </source>
</evidence>
<proteinExistence type="predicted"/>
<gene>
    <name evidence="1" type="ORF">V6N12_028082</name>
</gene>
<protein>
    <submittedName>
        <fullName evidence="1">Uncharacterized protein</fullName>
    </submittedName>
</protein>